<organism evidence="1 2">
    <name type="scientific">Thalassococcus halodurans</name>
    <dbReference type="NCBI Taxonomy" id="373675"/>
    <lineage>
        <taxon>Bacteria</taxon>
        <taxon>Pseudomonadati</taxon>
        <taxon>Pseudomonadota</taxon>
        <taxon>Alphaproteobacteria</taxon>
        <taxon>Rhodobacterales</taxon>
        <taxon>Roseobacteraceae</taxon>
        <taxon>Thalassococcus</taxon>
    </lineage>
</organism>
<keyword evidence="2" id="KW-1185">Reference proteome</keyword>
<dbReference type="Proteomes" id="UP000236752">
    <property type="component" value="Unassembled WGS sequence"/>
</dbReference>
<reference evidence="1 2" key="1">
    <citation type="submission" date="2016-10" db="EMBL/GenBank/DDBJ databases">
        <authorList>
            <person name="de Groot N.N."/>
        </authorList>
    </citation>
    <scope>NUCLEOTIDE SEQUENCE [LARGE SCALE GENOMIC DNA]</scope>
    <source>
        <strain evidence="1 2">DSM 26915</strain>
    </source>
</reference>
<sequence length="79" mass="9161">MSNSDAVWKRDEIESPCVKLCSIHPEAKLCVGCFRSIAEITEWSRMNPVDRHRIMAELPDRKGLVMKRRGGIHKRKERA</sequence>
<gene>
    <name evidence="1" type="ORF">SAMN04488045_1466</name>
</gene>
<dbReference type="OrthoDB" id="9811423at2"/>
<dbReference type="Pfam" id="PF06945">
    <property type="entry name" value="DUF1289"/>
    <property type="match status" value="1"/>
</dbReference>
<dbReference type="PANTHER" id="PTHR35175:SF2">
    <property type="entry name" value="DUF1289 DOMAIN-CONTAINING PROTEIN"/>
    <property type="match status" value="1"/>
</dbReference>
<dbReference type="PANTHER" id="PTHR35175">
    <property type="entry name" value="DUF1289 DOMAIN-CONTAINING PROTEIN"/>
    <property type="match status" value="1"/>
</dbReference>
<evidence type="ECO:0000313" key="1">
    <source>
        <dbReference type="EMBL" id="SEF99632.1"/>
    </source>
</evidence>
<dbReference type="RefSeq" id="WP_103909806.1">
    <property type="nucleotide sequence ID" value="NZ_FNUZ01000002.1"/>
</dbReference>
<dbReference type="InterPro" id="IPR010710">
    <property type="entry name" value="DUF1289"/>
</dbReference>
<dbReference type="AlphaFoldDB" id="A0A1H5WJF7"/>
<name>A0A1H5WJF7_9RHOB</name>
<dbReference type="EMBL" id="FNUZ01000002">
    <property type="protein sequence ID" value="SEF99632.1"/>
    <property type="molecule type" value="Genomic_DNA"/>
</dbReference>
<proteinExistence type="predicted"/>
<protein>
    <submittedName>
        <fullName evidence="1">Uncharacterized protein</fullName>
    </submittedName>
</protein>
<accession>A0A1H5WJF7</accession>
<evidence type="ECO:0000313" key="2">
    <source>
        <dbReference type="Proteomes" id="UP000236752"/>
    </source>
</evidence>